<dbReference type="Gene3D" id="3.40.50.1820">
    <property type="entry name" value="alpha/beta hydrolase"/>
    <property type="match status" value="1"/>
</dbReference>
<organism evidence="2">
    <name type="scientific">Paenibacillus sp. BIHB 4019</name>
    <dbReference type="NCBI Taxonomy" id="1870819"/>
    <lineage>
        <taxon>Bacteria</taxon>
        <taxon>Bacillati</taxon>
        <taxon>Bacillota</taxon>
        <taxon>Bacilli</taxon>
        <taxon>Bacillales</taxon>
        <taxon>Paenibacillaceae</taxon>
        <taxon>Paenibacillus</taxon>
    </lineage>
</organism>
<dbReference type="PANTHER" id="PTHR46438">
    <property type="entry name" value="ALPHA/BETA-HYDROLASES SUPERFAMILY PROTEIN"/>
    <property type="match status" value="1"/>
</dbReference>
<feature type="domain" description="AB hydrolase-1" evidence="1">
    <location>
        <begin position="59"/>
        <end position="298"/>
    </location>
</feature>
<dbReference type="EMBL" id="CP016808">
    <property type="protein sequence ID" value="ANY67626.1"/>
    <property type="molecule type" value="Genomic_DNA"/>
</dbReference>
<dbReference type="AlphaFoldDB" id="A0A1B2DIV2"/>
<dbReference type="RefSeq" id="WP_099518812.1">
    <property type="nucleotide sequence ID" value="NZ_CP016808.1"/>
</dbReference>
<protein>
    <submittedName>
        <fullName evidence="2">Thioesterase</fullName>
    </submittedName>
</protein>
<gene>
    <name evidence="2" type="ORF">BBD42_14930</name>
</gene>
<evidence type="ECO:0000259" key="1">
    <source>
        <dbReference type="Pfam" id="PF12697"/>
    </source>
</evidence>
<proteinExistence type="predicted"/>
<evidence type="ECO:0000313" key="2">
    <source>
        <dbReference type="EMBL" id="ANY67626.1"/>
    </source>
</evidence>
<sequence>MNKQRDYNNNSIYWESYQRFFPEEIQLKENNLPIEEWWQWNNSEIHLDRLPAPESPLKIVLVHGAGGNGRLFAPYGKLLQKHGYEMLAPDLPPYGLSQLSPPSRTIRYEDWIQLLVDLVESEYKRDGKPIVLLGASIGGMLAYHVAARSPYVQGLIATTFVDTSDAAMRLQLAPNKYVAVYGKWLMDAFPILLDSFRLPVSKVSRMNLIANHPELAQLIMEDPRAAATRVPLKLLRTFLNMTPEVQPENFNSCPVLLVHPEADPMTPYAFSESFYNRLACPKKLVLLEGAGHFPIEQPGLEQLSAAVLQFLANLASTTAK</sequence>
<dbReference type="Pfam" id="PF12697">
    <property type="entry name" value="Abhydrolase_6"/>
    <property type="match status" value="1"/>
</dbReference>
<name>A0A1B2DIV2_9BACL</name>
<dbReference type="InterPro" id="IPR000073">
    <property type="entry name" value="AB_hydrolase_1"/>
</dbReference>
<dbReference type="SUPFAM" id="SSF53474">
    <property type="entry name" value="alpha/beta-Hydrolases"/>
    <property type="match status" value="1"/>
</dbReference>
<dbReference type="PRINTS" id="PR00111">
    <property type="entry name" value="ABHYDROLASE"/>
</dbReference>
<accession>A0A1B2DIV2</accession>
<dbReference type="InterPro" id="IPR029058">
    <property type="entry name" value="AB_hydrolase_fold"/>
</dbReference>
<reference evidence="2" key="1">
    <citation type="submission" date="2016-08" db="EMBL/GenBank/DDBJ databases">
        <title>Complete Genome Seqeunce of Paenibacillus sp. BIHB 4019 from tea rhizoplane.</title>
        <authorList>
            <person name="Thakur R."/>
            <person name="Swarnkar M.K."/>
            <person name="Gulati A."/>
        </authorList>
    </citation>
    <scope>NUCLEOTIDE SEQUENCE [LARGE SCALE GENOMIC DNA]</scope>
    <source>
        <strain evidence="2">BIHB4019</strain>
    </source>
</reference>